<sequence>MPFIEGLVPHAKSVLIVSFEDTEPPVVGKVSVFPLYPFRVYLRDKSICCKEGMELLQLYLDITDIKIIGFYRVGNYKKIIDSLKQKNPNLLCYSPSLFKYFCLRNKALNGKFCATSKFSGNSSKKSVALQTKSV</sequence>
<dbReference type="EMBL" id="BMAO01000638">
    <property type="protein sequence ID" value="GFQ68207.1"/>
    <property type="molecule type" value="Genomic_DNA"/>
</dbReference>
<accession>A0A8X6H6V0</accession>
<reference evidence="1" key="1">
    <citation type="submission" date="2020-07" db="EMBL/GenBank/DDBJ databases">
        <title>Multicomponent nature underlies the extraordinary mechanical properties of spider dragline silk.</title>
        <authorList>
            <person name="Kono N."/>
            <person name="Nakamura H."/>
            <person name="Mori M."/>
            <person name="Yoshida Y."/>
            <person name="Ohtoshi R."/>
            <person name="Malay A.D."/>
            <person name="Moran D.A.P."/>
            <person name="Tomita M."/>
            <person name="Numata K."/>
            <person name="Arakawa K."/>
        </authorList>
    </citation>
    <scope>NUCLEOTIDE SEQUENCE</scope>
</reference>
<protein>
    <submittedName>
        <fullName evidence="1">Uncharacterized protein</fullName>
    </submittedName>
</protein>
<dbReference type="Proteomes" id="UP000887116">
    <property type="component" value="Unassembled WGS sequence"/>
</dbReference>
<dbReference type="AlphaFoldDB" id="A0A8X6H6V0"/>
<keyword evidence="2" id="KW-1185">Reference proteome</keyword>
<name>A0A8X6H6V0_TRICU</name>
<dbReference type="OrthoDB" id="6434346at2759"/>
<gene>
    <name evidence="1" type="ORF">TNCT_730071</name>
</gene>
<comment type="caution">
    <text evidence="1">The sequence shown here is derived from an EMBL/GenBank/DDBJ whole genome shotgun (WGS) entry which is preliminary data.</text>
</comment>
<evidence type="ECO:0000313" key="1">
    <source>
        <dbReference type="EMBL" id="GFQ68207.1"/>
    </source>
</evidence>
<evidence type="ECO:0000313" key="2">
    <source>
        <dbReference type="Proteomes" id="UP000887116"/>
    </source>
</evidence>
<proteinExistence type="predicted"/>
<organism evidence="1 2">
    <name type="scientific">Trichonephila clavata</name>
    <name type="common">Joro spider</name>
    <name type="synonym">Nephila clavata</name>
    <dbReference type="NCBI Taxonomy" id="2740835"/>
    <lineage>
        <taxon>Eukaryota</taxon>
        <taxon>Metazoa</taxon>
        <taxon>Ecdysozoa</taxon>
        <taxon>Arthropoda</taxon>
        <taxon>Chelicerata</taxon>
        <taxon>Arachnida</taxon>
        <taxon>Araneae</taxon>
        <taxon>Araneomorphae</taxon>
        <taxon>Entelegynae</taxon>
        <taxon>Araneoidea</taxon>
        <taxon>Nephilidae</taxon>
        <taxon>Trichonephila</taxon>
    </lineage>
</organism>